<comment type="similarity">
    <text evidence="3 6">Belongs to the pectinacetylesterase family.</text>
</comment>
<keyword evidence="4 6" id="KW-0134">Cell wall</keyword>
<dbReference type="EC" id="3.1.1.-" evidence="6"/>
<keyword evidence="5 6" id="KW-0961">Cell wall biogenesis/degradation</keyword>
<dbReference type="InterPro" id="IPR004963">
    <property type="entry name" value="PAE/NOTUM"/>
</dbReference>
<feature type="chain" id="PRO_5019620273" description="Pectin acetylesterase" evidence="6">
    <location>
        <begin position="36"/>
        <end position="219"/>
    </location>
</feature>
<dbReference type="AlphaFoldDB" id="A0A484NIQ2"/>
<evidence type="ECO:0000256" key="1">
    <source>
        <dbReference type="ARBA" id="ARBA00003534"/>
    </source>
</evidence>
<protein>
    <recommendedName>
        <fullName evidence="6">Pectin acetylesterase</fullName>
        <ecNumber evidence="6">3.1.1.-</ecNumber>
    </recommendedName>
</protein>
<proteinExistence type="inferred from homology"/>
<keyword evidence="6" id="KW-0732">Signal</keyword>
<evidence type="ECO:0000256" key="2">
    <source>
        <dbReference type="ARBA" id="ARBA00004191"/>
    </source>
</evidence>
<dbReference type="Pfam" id="PF03283">
    <property type="entry name" value="PAE"/>
    <property type="match status" value="1"/>
</dbReference>
<feature type="signal peptide" evidence="6">
    <location>
        <begin position="1"/>
        <end position="35"/>
    </location>
</feature>
<dbReference type="PANTHER" id="PTHR21562:SF83">
    <property type="entry name" value="PECTIN ACETYLESTERASE 4"/>
    <property type="match status" value="1"/>
</dbReference>
<keyword evidence="6" id="KW-0964">Secreted</keyword>
<gene>
    <name evidence="7" type="ORF">CCAM_LOCUS42639</name>
</gene>
<comment type="function">
    <text evidence="1 6">Hydrolyzes acetyl esters in homogalacturonan regions of pectin. In type I primary cell wall, galacturonic acid residues of pectin can be acetylated at the O-2 and O-3 positions. Decreasing the degree of acetylation of pectin gels in vitro alters their physical properties.</text>
</comment>
<organism evidence="7 8">
    <name type="scientific">Cuscuta campestris</name>
    <dbReference type="NCBI Taxonomy" id="132261"/>
    <lineage>
        <taxon>Eukaryota</taxon>
        <taxon>Viridiplantae</taxon>
        <taxon>Streptophyta</taxon>
        <taxon>Embryophyta</taxon>
        <taxon>Tracheophyta</taxon>
        <taxon>Spermatophyta</taxon>
        <taxon>Magnoliopsida</taxon>
        <taxon>eudicotyledons</taxon>
        <taxon>Gunneridae</taxon>
        <taxon>Pentapetalae</taxon>
        <taxon>asterids</taxon>
        <taxon>lamiids</taxon>
        <taxon>Solanales</taxon>
        <taxon>Convolvulaceae</taxon>
        <taxon>Cuscuteae</taxon>
        <taxon>Cuscuta</taxon>
        <taxon>Cuscuta subgen. Grammica</taxon>
        <taxon>Cuscuta sect. Cleistogrammica</taxon>
    </lineage>
</organism>
<dbReference type="OrthoDB" id="2015280at2759"/>
<evidence type="ECO:0000256" key="6">
    <source>
        <dbReference type="RuleBase" id="RU363114"/>
    </source>
</evidence>
<accession>A0A484NIQ2</accession>
<sequence>MASSSSSQQSMMMMISFFFLSVLLLFSLQLPTVSSKLHILESAKAEGAVCLDGSAPAYDLEVAQGHGDKRNWVIYLQGAGWCLNSTIYQAKDNSIESCRSRAASRFGSSRYMNASVFGHFFGAHSNETYFYKWNRVIVRYCDGCSFAGDADKPDPVTKLYYRGARIFRAVVRDLMARGMEDSSNVLLAGGSSGGLAVMIHCDGFRRMFSIENIIRTELE</sequence>
<evidence type="ECO:0000313" key="8">
    <source>
        <dbReference type="Proteomes" id="UP000595140"/>
    </source>
</evidence>
<keyword evidence="6" id="KW-0378">Hydrolase</keyword>
<evidence type="ECO:0000256" key="5">
    <source>
        <dbReference type="ARBA" id="ARBA00023316"/>
    </source>
</evidence>
<dbReference type="PANTHER" id="PTHR21562">
    <property type="entry name" value="NOTUM-RELATED"/>
    <property type="match status" value="1"/>
</dbReference>
<evidence type="ECO:0000256" key="3">
    <source>
        <dbReference type="ARBA" id="ARBA00005784"/>
    </source>
</evidence>
<dbReference type="GO" id="GO:0071555">
    <property type="term" value="P:cell wall organization"/>
    <property type="evidence" value="ECO:0007669"/>
    <property type="project" value="UniProtKB-KW"/>
</dbReference>
<comment type="subcellular location">
    <subcellularLocation>
        <location evidence="2 6">Secreted</location>
        <location evidence="2 6">Cell wall</location>
    </subcellularLocation>
</comment>
<keyword evidence="8" id="KW-1185">Reference proteome</keyword>
<evidence type="ECO:0000256" key="4">
    <source>
        <dbReference type="ARBA" id="ARBA00022512"/>
    </source>
</evidence>
<reference evidence="7 8" key="1">
    <citation type="submission" date="2018-04" db="EMBL/GenBank/DDBJ databases">
        <authorList>
            <person name="Vogel A."/>
        </authorList>
    </citation>
    <scope>NUCLEOTIDE SEQUENCE [LARGE SCALE GENOMIC DNA]</scope>
</reference>
<dbReference type="EMBL" id="OOIL02006718">
    <property type="protein sequence ID" value="VFR00864.1"/>
    <property type="molecule type" value="Genomic_DNA"/>
</dbReference>
<name>A0A484NIQ2_9ASTE</name>
<dbReference type="Proteomes" id="UP000595140">
    <property type="component" value="Unassembled WGS sequence"/>
</dbReference>
<evidence type="ECO:0000313" key="7">
    <source>
        <dbReference type="EMBL" id="VFR00864.1"/>
    </source>
</evidence>
<dbReference type="GO" id="GO:0016787">
    <property type="term" value="F:hydrolase activity"/>
    <property type="evidence" value="ECO:0007669"/>
    <property type="project" value="UniProtKB-KW"/>
</dbReference>